<proteinExistence type="predicted"/>
<dbReference type="Proteomes" id="UP000583454">
    <property type="component" value="Unassembled WGS sequence"/>
</dbReference>
<organism evidence="1 2">
    <name type="scientific">Methylorubrum rhodinum</name>
    <dbReference type="NCBI Taxonomy" id="29428"/>
    <lineage>
        <taxon>Bacteria</taxon>
        <taxon>Pseudomonadati</taxon>
        <taxon>Pseudomonadota</taxon>
        <taxon>Alphaproteobacteria</taxon>
        <taxon>Hyphomicrobiales</taxon>
        <taxon>Methylobacteriaceae</taxon>
        <taxon>Methylorubrum</taxon>
    </lineage>
</organism>
<evidence type="ECO:0000313" key="1">
    <source>
        <dbReference type="EMBL" id="MBB5756781.1"/>
    </source>
</evidence>
<evidence type="ECO:0000313" key="2">
    <source>
        <dbReference type="Proteomes" id="UP000583454"/>
    </source>
</evidence>
<name>A0A840ZIG3_9HYPH</name>
<dbReference type="EMBL" id="JACHOP010000004">
    <property type="protein sequence ID" value="MBB5756781.1"/>
    <property type="molecule type" value="Genomic_DNA"/>
</dbReference>
<comment type="caution">
    <text evidence="1">The sequence shown here is derived from an EMBL/GenBank/DDBJ whole genome shotgun (WGS) entry which is preliminary data.</text>
</comment>
<sequence length="75" mass="8119">MSNINISGSYVQNSQIGTFTGSNTNNELSPVSDPKAHAVNQQILQPDKLPLQAAWKNLPVVNACIQILRALHVPI</sequence>
<dbReference type="RefSeq" id="WP_183567153.1">
    <property type="nucleotide sequence ID" value="NZ_JACHOP010000004.1"/>
</dbReference>
<dbReference type="AlphaFoldDB" id="A0A840ZIG3"/>
<keyword evidence="2" id="KW-1185">Reference proteome</keyword>
<reference evidence="1 2" key="1">
    <citation type="submission" date="2020-08" db="EMBL/GenBank/DDBJ databases">
        <title>Genomic Encyclopedia of Type Strains, Phase IV (KMG-IV): sequencing the most valuable type-strain genomes for metagenomic binning, comparative biology and taxonomic classification.</title>
        <authorList>
            <person name="Goeker M."/>
        </authorList>
    </citation>
    <scope>NUCLEOTIDE SEQUENCE [LARGE SCALE GENOMIC DNA]</scope>
    <source>
        <strain evidence="1 2">DSM 2163</strain>
    </source>
</reference>
<protein>
    <submittedName>
        <fullName evidence="1">Uncharacterized protein</fullName>
    </submittedName>
</protein>
<gene>
    <name evidence="1" type="ORF">HNR00_001481</name>
</gene>
<accession>A0A840ZIG3</accession>